<gene>
    <name evidence="2" type="ORF">PENPOL_c012G02612</name>
</gene>
<accession>A0A1V6NDG0</accession>
<evidence type="ECO:0000256" key="1">
    <source>
        <dbReference type="SAM" id="Phobius"/>
    </source>
</evidence>
<sequence>MSVPQYTSGQPYYAKMDSITDTTITYRTLYLEPNVKPESEKWQPRIERCCIAVLVLSSIHMAVHIEAPHALGAVGLVVNILQVFILCLQFYSIGRYYLALRREVREQKGRGYDLSFGSTYTYTFPLPPVDSGLGVPLPSKDSDDAYVSGHTEKVSLEG</sequence>
<dbReference type="AlphaFoldDB" id="A0A1V6NDG0"/>
<dbReference type="Proteomes" id="UP000191408">
    <property type="component" value="Unassembled WGS sequence"/>
</dbReference>
<comment type="caution">
    <text evidence="2">The sequence shown here is derived from an EMBL/GenBank/DDBJ whole genome shotgun (WGS) entry which is preliminary data.</text>
</comment>
<evidence type="ECO:0000313" key="3">
    <source>
        <dbReference type="Proteomes" id="UP000191408"/>
    </source>
</evidence>
<keyword evidence="1" id="KW-1133">Transmembrane helix</keyword>
<protein>
    <submittedName>
        <fullName evidence="2">Uncharacterized protein</fullName>
    </submittedName>
</protein>
<organism evidence="2 3">
    <name type="scientific">Penicillium polonicum</name>
    <dbReference type="NCBI Taxonomy" id="60169"/>
    <lineage>
        <taxon>Eukaryota</taxon>
        <taxon>Fungi</taxon>
        <taxon>Dikarya</taxon>
        <taxon>Ascomycota</taxon>
        <taxon>Pezizomycotina</taxon>
        <taxon>Eurotiomycetes</taxon>
        <taxon>Eurotiomycetidae</taxon>
        <taxon>Eurotiales</taxon>
        <taxon>Aspergillaceae</taxon>
        <taxon>Penicillium</taxon>
    </lineage>
</organism>
<reference evidence="3" key="1">
    <citation type="journal article" date="2017" name="Nat. Microbiol.">
        <title>Global analysis of biosynthetic gene clusters reveals vast potential of secondary metabolite production in Penicillium species.</title>
        <authorList>
            <person name="Nielsen J.C."/>
            <person name="Grijseels S."/>
            <person name="Prigent S."/>
            <person name="Ji B."/>
            <person name="Dainat J."/>
            <person name="Nielsen K.F."/>
            <person name="Frisvad J.C."/>
            <person name="Workman M."/>
            <person name="Nielsen J."/>
        </authorList>
    </citation>
    <scope>NUCLEOTIDE SEQUENCE [LARGE SCALE GENOMIC DNA]</scope>
    <source>
        <strain evidence="3">IBT 4502</strain>
    </source>
</reference>
<keyword evidence="1" id="KW-0472">Membrane</keyword>
<dbReference type="EMBL" id="MDYM01000012">
    <property type="protein sequence ID" value="OQD62486.1"/>
    <property type="molecule type" value="Genomic_DNA"/>
</dbReference>
<feature type="transmembrane region" description="Helical" evidence="1">
    <location>
        <begin position="71"/>
        <end position="98"/>
    </location>
</feature>
<keyword evidence="3" id="KW-1185">Reference proteome</keyword>
<dbReference type="OrthoDB" id="4339408at2759"/>
<proteinExistence type="predicted"/>
<name>A0A1V6NDG0_PENPO</name>
<evidence type="ECO:0000313" key="2">
    <source>
        <dbReference type="EMBL" id="OQD62486.1"/>
    </source>
</evidence>
<keyword evidence="1" id="KW-0812">Transmembrane</keyword>